<evidence type="ECO:0000313" key="1">
    <source>
        <dbReference type="EMBL" id="KAL1867868.1"/>
    </source>
</evidence>
<protein>
    <submittedName>
        <fullName evidence="1">Uncharacterized protein</fullName>
    </submittedName>
</protein>
<accession>A0ABR3WWJ0</accession>
<organism evidence="1 2">
    <name type="scientific">Diaporthe australafricana</name>
    <dbReference type="NCBI Taxonomy" id="127596"/>
    <lineage>
        <taxon>Eukaryota</taxon>
        <taxon>Fungi</taxon>
        <taxon>Dikarya</taxon>
        <taxon>Ascomycota</taxon>
        <taxon>Pezizomycotina</taxon>
        <taxon>Sordariomycetes</taxon>
        <taxon>Sordariomycetidae</taxon>
        <taxon>Diaporthales</taxon>
        <taxon>Diaporthaceae</taxon>
        <taxon>Diaporthe</taxon>
    </lineage>
</organism>
<evidence type="ECO:0000313" key="2">
    <source>
        <dbReference type="Proteomes" id="UP001583177"/>
    </source>
</evidence>
<gene>
    <name evidence="1" type="ORF">Daus18300_006143</name>
</gene>
<dbReference type="Proteomes" id="UP001583177">
    <property type="component" value="Unassembled WGS sequence"/>
</dbReference>
<name>A0ABR3WWJ0_9PEZI</name>
<sequence length="230" mass="25972">MAITEAGCSIVKPGIDVMDESTSEGQILLTIWKGVTSQPTGPYRVFWGTEVEKPSNLWGFFDFASVEEHEKFAKEFAGPIVKDFPKILAGHHFTKHLNLTPYPHTALRAPVTEILLVWFPSDITQEAKDAATKQVKQFTDVCLRDCADIQAIDLGWGIENDFPVRDGEEGQKGSILTGMLGWSSIDAHMQFRETDTFKNNIHLLKELESVIKMTMFHVKSRVMENETRKE</sequence>
<keyword evidence="2" id="KW-1185">Reference proteome</keyword>
<dbReference type="EMBL" id="JAWRVE010000048">
    <property type="protein sequence ID" value="KAL1867868.1"/>
    <property type="molecule type" value="Genomic_DNA"/>
</dbReference>
<comment type="caution">
    <text evidence="1">The sequence shown here is derived from an EMBL/GenBank/DDBJ whole genome shotgun (WGS) entry which is preliminary data.</text>
</comment>
<proteinExistence type="predicted"/>
<reference evidence="1 2" key="1">
    <citation type="journal article" date="2024" name="IMA Fungus">
        <title>IMA Genome - F19 : A genome assembly and annotation guide to empower mycologists, including annotated draft genome sequences of Ceratocystis pirilliformis, Diaporthe australafricana, Fusarium ophioides, Paecilomyces lecythidis, and Sporothrix stenoceras.</title>
        <authorList>
            <person name="Aylward J."/>
            <person name="Wilson A.M."/>
            <person name="Visagie C.M."/>
            <person name="Spraker J."/>
            <person name="Barnes I."/>
            <person name="Buitendag C."/>
            <person name="Ceriani C."/>
            <person name="Del Mar Angel L."/>
            <person name="du Plessis D."/>
            <person name="Fuchs T."/>
            <person name="Gasser K."/>
            <person name="Kramer D."/>
            <person name="Li W."/>
            <person name="Munsamy K."/>
            <person name="Piso A."/>
            <person name="Price J.L."/>
            <person name="Sonnekus B."/>
            <person name="Thomas C."/>
            <person name="van der Nest A."/>
            <person name="van Dijk A."/>
            <person name="van Heerden A."/>
            <person name="van Vuuren N."/>
            <person name="Yilmaz N."/>
            <person name="Duong T.A."/>
            <person name="van der Merwe N.A."/>
            <person name="Wingfield M.J."/>
            <person name="Wingfield B.D."/>
        </authorList>
    </citation>
    <scope>NUCLEOTIDE SEQUENCE [LARGE SCALE GENOMIC DNA]</scope>
    <source>
        <strain evidence="1 2">CMW 18300</strain>
    </source>
</reference>
<dbReference type="Gene3D" id="3.30.70.100">
    <property type="match status" value="2"/>
</dbReference>